<dbReference type="EMBL" id="CP036532">
    <property type="protein sequence ID" value="QBK30322.1"/>
    <property type="molecule type" value="Genomic_DNA"/>
</dbReference>
<dbReference type="KEGG" id="rpod:E0E05_06735"/>
<keyword evidence="3" id="KW-1185">Reference proteome</keyword>
<dbReference type="Pfam" id="PF00106">
    <property type="entry name" value="adh_short"/>
    <property type="match status" value="1"/>
</dbReference>
<dbReference type="InterPro" id="IPR002347">
    <property type="entry name" value="SDR_fam"/>
</dbReference>
<evidence type="ECO:0000313" key="3">
    <source>
        <dbReference type="Proteomes" id="UP000293719"/>
    </source>
</evidence>
<dbReference type="GO" id="GO:0016616">
    <property type="term" value="F:oxidoreductase activity, acting on the CH-OH group of donors, NAD or NADP as acceptor"/>
    <property type="evidence" value="ECO:0007669"/>
    <property type="project" value="TreeGrafter"/>
</dbReference>
<dbReference type="CDD" id="cd05325">
    <property type="entry name" value="carb_red_sniffer_like_SDR_c"/>
    <property type="match status" value="1"/>
</dbReference>
<evidence type="ECO:0000256" key="1">
    <source>
        <dbReference type="RuleBase" id="RU000363"/>
    </source>
</evidence>
<proteinExistence type="inferred from homology"/>
<dbReference type="Proteomes" id="UP000293719">
    <property type="component" value="Chromosome"/>
</dbReference>
<dbReference type="InterPro" id="IPR036291">
    <property type="entry name" value="NAD(P)-bd_dom_sf"/>
</dbReference>
<dbReference type="InterPro" id="IPR052184">
    <property type="entry name" value="SDR_enzymes"/>
</dbReference>
<dbReference type="PANTHER" id="PTHR45458">
    <property type="entry name" value="SHORT-CHAIN DEHYDROGENASE/REDUCTASE SDR"/>
    <property type="match status" value="1"/>
</dbReference>
<gene>
    <name evidence="2" type="ORF">E0E05_06735</name>
</gene>
<dbReference type="OrthoDB" id="9785826at2"/>
<dbReference type="Gene3D" id="3.40.50.720">
    <property type="entry name" value="NAD(P)-binding Rossmann-like Domain"/>
    <property type="match status" value="1"/>
</dbReference>
<organism evidence="2 3">
    <name type="scientific">Roseitalea porphyridii</name>
    <dbReference type="NCBI Taxonomy" id="1852022"/>
    <lineage>
        <taxon>Bacteria</taxon>
        <taxon>Pseudomonadati</taxon>
        <taxon>Pseudomonadota</taxon>
        <taxon>Alphaproteobacteria</taxon>
        <taxon>Hyphomicrobiales</taxon>
        <taxon>Ahrensiaceae</taxon>
        <taxon>Roseitalea</taxon>
    </lineage>
</organism>
<dbReference type="PANTHER" id="PTHR45458:SF1">
    <property type="entry name" value="SHORT CHAIN DEHYDROGENASE"/>
    <property type="match status" value="1"/>
</dbReference>
<reference evidence="2 3" key="1">
    <citation type="journal article" date="2017" name="Int. J. Syst. Evol. Microbiol.">
        <title>Roseitalea porphyridii gen. nov., sp. nov., isolated from a red alga, and reclassification of Hoeflea suaedae Chung et al. 2013 as Pseudohoeflea suaedae gen. nov., comb. nov.</title>
        <authorList>
            <person name="Hyeon J.W."/>
            <person name="Jeong S.E."/>
            <person name="Baek K."/>
            <person name="Jeon C.O."/>
        </authorList>
    </citation>
    <scope>NUCLEOTIDE SEQUENCE [LARGE SCALE GENOMIC DNA]</scope>
    <source>
        <strain evidence="2 3">MA7-20</strain>
    </source>
</reference>
<dbReference type="SUPFAM" id="SSF51735">
    <property type="entry name" value="NAD(P)-binding Rossmann-fold domains"/>
    <property type="match status" value="1"/>
</dbReference>
<dbReference type="AlphaFoldDB" id="A0A4P6UZ55"/>
<comment type="similarity">
    <text evidence="1">Belongs to the short-chain dehydrogenases/reductases (SDR) family.</text>
</comment>
<dbReference type="PRINTS" id="PR00081">
    <property type="entry name" value="GDHRDH"/>
</dbReference>
<dbReference type="RefSeq" id="WP_131616022.1">
    <property type="nucleotide sequence ID" value="NZ_CP036532.1"/>
</dbReference>
<name>A0A4P6UZ55_9HYPH</name>
<dbReference type="GeneID" id="90766986"/>
<accession>A0A4P6UZ55</accession>
<evidence type="ECO:0000313" key="2">
    <source>
        <dbReference type="EMBL" id="QBK30322.1"/>
    </source>
</evidence>
<sequence>MAHFFITGAARGIGRALASQALQRGRAVTVSVRAASDLSKVPDGVEAVVFDVRDDAAVATVAAGIDRPVDVLVNNAGVIGPARQSTLDMDFDGFAETLAINTLAPLRVSQAFLPLLRRSDRPRIVTISSAMGRLSYQKSDRIAYRASKAAVNKVMQGLATDLRSEGIAVQCVHPGWVRTDMGGPQADIDVAESAGGILDRAEALELVDTGSFVNYDGSTIDW</sequence>
<dbReference type="PRINTS" id="PR00080">
    <property type="entry name" value="SDRFAMILY"/>
</dbReference>
<protein>
    <submittedName>
        <fullName evidence="2">SDR family oxidoreductase</fullName>
    </submittedName>
</protein>